<evidence type="ECO:0000256" key="1">
    <source>
        <dbReference type="SAM" id="Phobius"/>
    </source>
</evidence>
<feature type="domain" description="CAAX prenyl protease 2/Lysostaphin resistance protein A-like" evidence="2">
    <location>
        <begin position="116"/>
        <end position="214"/>
    </location>
</feature>
<evidence type="ECO:0000313" key="4">
    <source>
        <dbReference type="Proteomes" id="UP000054837"/>
    </source>
</evidence>
<dbReference type="EMBL" id="LQBL01000005">
    <property type="protein sequence ID" value="KUG57382.1"/>
    <property type="molecule type" value="Genomic_DNA"/>
</dbReference>
<proteinExistence type="predicted"/>
<dbReference type="GO" id="GO:0004175">
    <property type="term" value="F:endopeptidase activity"/>
    <property type="evidence" value="ECO:0007669"/>
    <property type="project" value="UniProtKB-ARBA"/>
</dbReference>
<dbReference type="PANTHER" id="PTHR35797:SF1">
    <property type="entry name" value="PROTEASE"/>
    <property type="match status" value="1"/>
</dbReference>
<name>A0A0W8IBQ5_9MICO</name>
<comment type="caution">
    <text evidence="3">The sequence shown here is derived from an EMBL/GenBank/DDBJ whole genome shotgun (WGS) entry which is preliminary data.</text>
</comment>
<feature type="transmembrane region" description="Helical" evidence="1">
    <location>
        <begin position="242"/>
        <end position="260"/>
    </location>
</feature>
<dbReference type="AlphaFoldDB" id="A0A0W8IBQ5"/>
<keyword evidence="1" id="KW-1133">Transmembrane helix</keyword>
<accession>A0A0W8IBQ5</accession>
<protein>
    <recommendedName>
        <fullName evidence="2">CAAX prenyl protease 2/Lysostaphin resistance protein A-like domain-containing protein</fullName>
    </recommendedName>
</protein>
<feature type="transmembrane region" description="Helical" evidence="1">
    <location>
        <begin position="17"/>
        <end position="39"/>
    </location>
</feature>
<feature type="transmembrane region" description="Helical" evidence="1">
    <location>
        <begin position="108"/>
        <end position="128"/>
    </location>
</feature>
<dbReference type="OrthoDB" id="3693644at2"/>
<feature type="transmembrane region" description="Helical" evidence="1">
    <location>
        <begin position="77"/>
        <end position="96"/>
    </location>
</feature>
<dbReference type="Proteomes" id="UP000054837">
    <property type="component" value="Unassembled WGS sequence"/>
</dbReference>
<sequence length="275" mass="29515">MGTSVERTRRPGITRQLVWYFGGLIVTYAAGLVIFWPASGEQPNQAIFLVLMFAPTVGAILARLFAGGRIQWGRPNLWLLAGLVPALAVLGVYLLGSVVGWDVEDPNLLRHALIAAPVAILSASLSAVGEEIGWRGLLWPMLRGRSGFWATSSIVVVIWWAYHVPLIILGWYGDVGHLPAFTAAIVGITLFIGVITDRSRALWPGVVAHGAWNGLVATSFSVTEGGVRVPAFAGSDQLMGEFGWLAAVTILVVGTVTALWHTRTMGRPITALEAR</sequence>
<dbReference type="RefSeq" id="WP_058890217.1">
    <property type="nucleotide sequence ID" value="NZ_LQBL01000005.1"/>
</dbReference>
<dbReference type="STRING" id="767452.AVL62_13175"/>
<feature type="transmembrane region" description="Helical" evidence="1">
    <location>
        <begin position="178"/>
        <end position="195"/>
    </location>
</feature>
<dbReference type="PANTHER" id="PTHR35797">
    <property type="entry name" value="PROTEASE-RELATED"/>
    <property type="match status" value="1"/>
</dbReference>
<feature type="transmembrane region" description="Helical" evidence="1">
    <location>
        <begin position="45"/>
        <end position="65"/>
    </location>
</feature>
<dbReference type="InterPro" id="IPR042150">
    <property type="entry name" value="MmRce1-like"/>
</dbReference>
<evidence type="ECO:0000313" key="3">
    <source>
        <dbReference type="EMBL" id="KUG57382.1"/>
    </source>
</evidence>
<reference evidence="3 4" key="1">
    <citation type="submission" date="2015-12" db="EMBL/GenBank/DDBJ databases">
        <title>Serinicoccus chungangenesis strain CD08_5 genome sequencing and assembly.</title>
        <authorList>
            <person name="Chander A.M."/>
            <person name="Kaur G."/>
            <person name="Nair G.R."/>
            <person name="Dhawan D.K."/>
            <person name="Kochhar R.K."/>
            <person name="Mayilraj S."/>
            <person name="Bhadada S.K."/>
        </authorList>
    </citation>
    <scope>NUCLEOTIDE SEQUENCE [LARGE SCALE GENOMIC DNA]</scope>
    <source>
        <strain evidence="3 4">CD08_5</strain>
    </source>
</reference>
<evidence type="ECO:0000259" key="2">
    <source>
        <dbReference type="Pfam" id="PF02517"/>
    </source>
</evidence>
<keyword evidence="1" id="KW-0472">Membrane</keyword>
<keyword evidence="1" id="KW-0812">Transmembrane</keyword>
<gene>
    <name evidence="3" type="ORF">AVL62_13175</name>
</gene>
<feature type="transmembrane region" description="Helical" evidence="1">
    <location>
        <begin position="202"/>
        <end position="222"/>
    </location>
</feature>
<dbReference type="Pfam" id="PF02517">
    <property type="entry name" value="Rce1-like"/>
    <property type="match status" value="1"/>
</dbReference>
<dbReference type="GO" id="GO:0080120">
    <property type="term" value="P:CAAX-box protein maturation"/>
    <property type="evidence" value="ECO:0007669"/>
    <property type="project" value="UniProtKB-ARBA"/>
</dbReference>
<organism evidence="3 4">
    <name type="scientific">Serinicoccus chungangensis</name>
    <dbReference type="NCBI Taxonomy" id="767452"/>
    <lineage>
        <taxon>Bacteria</taxon>
        <taxon>Bacillati</taxon>
        <taxon>Actinomycetota</taxon>
        <taxon>Actinomycetes</taxon>
        <taxon>Micrococcales</taxon>
        <taxon>Ornithinimicrobiaceae</taxon>
        <taxon>Serinicoccus</taxon>
    </lineage>
</organism>
<feature type="transmembrane region" description="Helical" evidence="1">
    <location>
        <begin position="148"/>
        <end position="172"/>
    </location>
</feature>
<dbReference type="InterPro" id="IPR003675">
    <property type="entry name" value="Rce1/LyrA-like_dom"/>
</dbReference>
<keyword evidence="4" id="KW-1185">Reference proteome</keyword>